<feature type="transmembrane region" description="Helical" evidence="7">
    <location>
        <begin position="302"/>
        <end position="324"/>
    </location>
</feature>
<proteinExistence type="predicted"/>
<dbReference type="GO" id="GO:0005886">
    <property type="term" value="C:plasma membrane"/>
    <property type="evidence" value="ECO:0007669"/>
    <property type="project" value="UniProtKB-SubCell"/>
</dbReference>
<evidence type="ECO:0000256" key="5">
    <source>
        <dbReference type="ARBA" id="ARBA00022989"/>
    </source>
</evidence>
<dbReference type="Gene3D" id="1.20.1250.20">
    <property type="entry name" value="MFS general substrate transporter like domains"/>
    <property type="match status" value="2"/>
</dbReference>
<feature type="transmembrane region" description="Helical" evidence="7">
    <location>
        <begin position="20"/>
        <end position="47"/>
    </location>
</feature>
<accession>A0A6N6VHG9</accession>
<keyword evidence="3" id="KW-1003">Cell membrane</keyword>
<dbReference type="PANTHER" id="PTHR23521">
    <property type="entry name" value="TRANSPORTER MFS SUPERFAMILY"/>
    <property type="match status" value="1"/>
</dbReference>
<dbReference type="GO" id="GO:0022857">
    <property type="term" value="F:transmembrane transporter activity"/>
    <property type="evidence" value="ECO:0007669"/>
    <property type="project" value="InterPro"/>
</dbReference>
<feature type="transmembrane region" description="Helical" evidence="7">
    <location>
        <begin position="277"/>
        <end position="296"/>
    </location>
</feature>
<dbReference type="EMBL" id="WESC01000007">
    <property type="protein sequence ID" value="KAB7740201.1"/>
    <property type="molecule type" value="Genomic_DNA"/>
</dbReference>
<dbReference type="RefSeq" id="WP_152216086.1">
    <property type="nucleotide sequence ID" value="NZ_JBAQYD010000216.1"/>
</dbReference>
<comment type="caution">
    <text evidence="9">The sequence shown here is derived from an EMBL/GenBank/DDBJ whole genome shotgun (WGS) entry which is preliminary data.</text>
</comment>
<dbReference type="InterPro" id="IPR011701">
    <property type="entry name" value="MFS"/>
</dbReference>
<feature type="transmembrane region" description="Helical" evidence="7">
    <location>
        <begin position="206"/>
        <end position="226"/>
    </location>
</feature>
<keyword evidence="2" id="KW-0813">Transport</keyword>
<keyword evidence="10" id="KW-1185">Reference proteome</keyword>
<feature type="transmembrane region" description="Helical" evidence="7">
    <location>
        <begin position="336"/>
        <end position="354"/>
    </location>
</feature>
<evidence type="ECO:0000256" key="1">
    <source>
        <dbReference type="ARBA" id="ARBA00004651"/>
    </source>
</evidence>
<evidence type="ECO:0000256" key="6">
    <source>
        <dbReference type="ARBA" id="ARBA00023136"/>
    </source>
</evidence>
<dbReference type="Proteomes" id="UP000468901">
    <property type="component" value="Unassembled WGS sequence"/>
</dbReference>
<keyword evidence="6 7" id="KW-0472">Membrane</keyword>
<evidence type="ECO:0000313" key="10">
    <source>
        <dbReference type="Proteomes" id="UP000468901"/>
    </source>
</evidence>
<feature type="transmembrane region" description="Helical" evidence="7">
    <location>
        <begin position="366"/>
        <end position="384"/>
    </location>
</feature>
<evidence type="ECO:0000256" key="7">
    <source>
        <dbReference type="SAM" id="Phobius"/>
    </source>
</evidence>
<dbReference type="AlphaFoldDB" id="A0A6N6VHG9"/>
<dbReference type="Pfam" id="PF07690">
    <property type="entry name" value="MFS_1"/>
    <property type="match status" value="1"/>
</dbReference>
<keyword evidence="5 7" id="KW-1133">Transmembrane helix</keyword>
<feature type="transmembrane region" description="Helical" evidence="7">
    <location>
        <begin position="170"/>
        <end position="194"/>
    </location>
</feature>
<dbReference type="CDD" id="cd17477">
    <property type="entry name" value="MFS_YcaD_like"/>
    <property type="match status" value="1"/>
</dbReference>
<dbReference type="InterPro" id="IPR020846">
    <property type="entry name" value="MFS_dom"/>
</dbReference>
<dbReference type="PANTHER" id="PTHR23521:SF2">
    <property type="entry name" value="TRANSPORTER MFS SUPERFAMILY"/>
    <property type="match status" value="1"/>
</dbReference>
<evidence type="ECO:0000259" key="8">
    <source>
        <dbReference type="PROSITE" id="PS50850"/>
    </source>
</evidence>
<protein>
    <submittedName>
        <fullName evidence="9">MFS transporter</fullName>
    </submittedName>
</protein>
<evidence type="ECO:0000256" key="3">
    <source>
        <dbReference type="ARBA" id="ARBA00022475"/>
    </source>
</evidence>
<feature type="domain" description="Major facilitator superfamily (MFS) profile" evidence="8">
    <location>
        <begin position="208"/>
        <end position="396"/>
    </location>
</feature>
<keyword evidence="4 7" id="KW-0812">Transmembrane</keyword>
<organism evidence="9 10">
    <name type="scientific">Parvibaculum sedimenti</name>
    <dbReference type="NCBI Taxonomy" id="2608632"/>
    <lineage>
        <taxon>Bacteria</taxon>
        <taxon>Pseudomonadati</taxon>
        <taxon>Pseudomonadota</taxon>
        <taxon>Alphaproteobacteria</taxon>
        <taxon>Hyphomicrobiales</taxon>
        <taxon>Parvibaculaceae</taxon>
        <taxon>Parvibaculum</taxon>
    </lineage>
</organism>
<feature type="transmembrane region" description="Helical" evidence="7">
    <location>
        <begin position="246"/>
        <end position="270"/>
    </location>
</feature>
<feature type="transmembrane region" description="Helical" evidence="7">
    <location>
        <begin position="143"/>
        <end position="164"/>
    </location>
</feature>
<dbReference type="InterPro" id="IPR047200">
    <property type="entry name" value="MFS_YcaD-like"/>
</dbReference>
<evidence type="ECO:0000256" key="4">
    <source>
        <dbReference type="ARBA" id="ARBA00022692"/>
    </source>
</evidence>
<gene>
    <name evidence="9" type="ORF">F2P47_09345</name>
</gene>
<dbReference type="SUPFAM" id="SSF103473">
    <property type="entry name" value="MFS general substrate transporter"/>
    <property type="match status" value="1"/>
</dbReference>
<name>A0A6N6VHG9_9HYPH</name>
<feature type="transmembrane region" description="Helical" evidence="7">
    <location>
        <begin position="110"/>
        <end position="131"/>
    </location>
</feature>
<reference evidence="9 10" key="1">
    <citation type="submission" date="2019-09" db="EMBL/GenBank/DDBJ databases">
        <title>Parvibaculum sedimenti sp. nov., isolated from sediment.</title>
        <authorList>
            <person name="Wang Y."/>
        </authorList>
    </citation>
    <scope>NUCLEOTIDE SEQUENCE [LARGE SCALE GENOMIC DNA]</scope>
    <source>
        <strain evidence="9 10">HXT-9</strain>
    </source>
</reference>
<dbReference type="InterPro" id="IPR036259">
    <property type="entry name" value="MFS_trans_sf"/>
</dbReference>
<dbReference type="PROSITE" id="PS50850">
    <property type="entry name" value="MFS"/>
    <property type="match status" value="1"/>
</dbReference>
<feature type="transmembrane region" description="Helical" evidence="7">
    <location>
        <begin position="85"/>
        <end position="104"/>
    </location>
</feature>
<comment type="subcellular location">
    <subcellularLocation>
        <location evidence="1">Cell membrane</location>
        <topology evidence="1">Multi-pass membrane protein</topology>
    </subcellularLocation>
</comment>
<evidence type="ECO:0000256" key="2">
    <source>
        <dbReference type="ARBA" id="ARBA00022448"/>
    </source>
</evidence>
<sequence>MTSQISFSSHLTSAERRRGIAAAIACLTVVGACLGASMPFLALVLASQGVPPAMIGLNSAIPSLAGLIATPFIPKLMQHVPANRLVVVSLILSAGAMIGCYLVPNYWAWFPLRAINGAAITIAFVISEIWINALADEKTRGRIMGIYGAVLAIGFAAGPVVLFLAGSEGFLPFGLIAGLALMACVPVLMAGNTAPGGEGHAPSRSFAAFLTVAPTATLAALVFGAVEQGVMNLLPIYGVKIGLTPRVAALVLTAFAAGNILCQIPLGILADRMNRRLLLAICGGLAGGIIALLPLVAGTLLVFPAIFVFGGMVTGLYSVGLTLLGQRFHGPDLAAANSAFVMCYSIGALMGPPIGGAAMQAWVPHGLPASMAVFGLGYMLLALWRWQMVKDDPTAG</sequence>
<feature type="transmembrane region" description="Helical" evidence="7">
    <location>
        <begin position="53"/>
        <end position="73"/>
    </location>
</feature>
<evidence type="ECO:0000313" key="9">
    <source>
        <dbReference type="EMBL" id="KAB7740201.1"/>
    </source>
</evidence>